<keyword evidence="1" id="KW-0175">Coiled coil</keyword>
<dbReference type="EMBL" id="DSDK01000444">
    <property type="protein sequence ID" value="HDR51559.1"/>
    <property type="molecule type" value="Genomic_DNA"/>
</dbReference>
<dbReference type="Pfam" id="PF13411">
    <property type="entry name" value="MerR_1"/>
    <property type="match status" value="1"/>
</dbReference>
<reference evidence="3" key="1">
    <citation type="journal article" date="2020" name="mSystems">
        <title>Genome- and Community-Level Interaction Insights into Carbon Utilization and Element Cycling Functions of Hydrothermarchaeota in Hydrothermal Sediment.</title>
        <authorList>
            <person name="Zhou Z."/>
            <person name="Liu Y."/>
            <person name="Xu W."/>
            <person name="Pan J."/>
            <person name="Luo Z.H."/>
            <person name="Li M."/>
        </authorList>
    </citation>
    <scope>NUCLEOTIDE SEQUENCE [LARGE SCALE GENOMIC DNA]</scope>
    <source>
        <strain evidence="3">SpSt-1217</strain>
    </source>
</reference>
<sequence length="192" mass="21704">MTTEYVKLTEAARRLTVHPDTLRYWVKLLGVETMKRGHACYILAETIGVLTIMANLISDGVTASEAAVKAKAQAPLEETAMIVKAAERPGPEMEALQERLQGLEKVILTMAETFKSEVGGLRNEIRQLTETNKKLQQRLEAPPVLAEAKEPIKPVVPWEPRKEKSPAKGMPWYKKAWIECFEPWKLRQNEVI</sequence>
<dbReference type="GO" id="GO:0003677">
    <property type="term" value="F:DNA binding"/>
    <property type="evidence" value="ECO:0007669"/>
    <property type="project" value="InterPro"/>
</dbReference>
<gene>
    <name evidence="3" type="ORF">ENN90_08060</name>
</gene>
<feature type="coiled-coil region" evidence="1">
    <location>
        <begin position="93"/>
        <end position="138"/>
    </location>
</feature>
<dbReference type="Proteomes" id="UP000886047">
    <property type="component" value="Unassembled WGS sequence"/>
</dbReference>
<dbReference type="GO" id="GO:0006355">
    <property type="term" value="P:regulation of DNA-templated transcription"/>
    <property type="evidence" value="ECO:0007669"/>
    <property type="project" value="InterPro"/>
</dbReference>
<protein>
    <submittedName>
        <fullName evidence="3">MerR family transcriptional regulator</fullName>
    </submittedName>
</protein>
<feature type="domain" description="HTH merR-type" evidence="2">
    <location>
        <begin position="7"/>
        <end position="67"/>
    </location>
</feature>
<dbReference type="AlphaFoldDB" id="A0A831PJA9"/>
<comment type="caution">
    <text evidence="3">The sequence shown here is derived from an EMBL/GenBank/DDBJ whole genome shotgun (WGS) entry which is preliminary data.</text>
</comment>
<dbReference type="InterPro" id="IPR000551">
    <property type="entry name" value="MerR-type_HTH_dom"/>
</dbReference>
<proteinExistence type="predicted"/>
<name>A0A831PJA9_9BACT</name>
<evidence type="ECO:0000259" key="2">
    <source>
        <dbReference type="Pfam" id="PF13411"/>
    </source>
</evidence>
<accession>A0A831PJA9</accession>
<dbReference type="Gene3D" id="1.10.1660.10">
    <property type="match status" value="1"/>
</dbReference>
<evidence type="ECO:0000256" key="1">
    <source>
        <dbReference type="SAM" id="Coils"/>
    </source>
</evidence>
<organism evidence="3">
    <name type="scientific">Mariniphaga anaerophila</name>
    <dbReference type="NCBI Taxonomy" id="1484053"/>
    <lineage>
        <taxon>Bacteria</taxon>
        <taxon>Pseudomonadati</taxon>
        <taxon>Bacteroidota</taxon>
        <taxon>Bacteroidia</taxon>
        <taxon>Marinilabiliales</taxon>
        <taxon>Prolixibacteraceae</taxon>
        <taxon>Mariniphaga</taxon>
    </lineage>
</organism>
<evidence type="ECO:0000313" key="3">
    <source>
        <dbReference type="EMBL" id="HDR51559.1"/>
    </source>
</evidence>